<dbReference type="GO" id="GO:0015171">
    <property type="term" value="F:amino acid transmembrane transporter activity"/>
    <property type="evidence" value="ECO:0007669"/>
    <property type="project" value="TreeGrafter"/>
</dbReference>
<dbReference type="InterPro" id="IPR001123">
    <property type="entry name" value="LeuE-type"/>
</dbReference>
<evidence type="ECO:0000313" key="7">
    <source>
        <dbReference type="EMBL" id="QBB69073.1"/>
    </source>
</evidence>
<dbReference type="PANTHER" id="PTHR30086:SF20">
    <property type="entry name" value="ARGININE EXPORTER PROTEIN ARGO-RELATED"/>
    <property type="match status" value="1"/>
</dbReference>
<dbReference type="GO" id="GO:0005886">
    <property type="term" value="C:plasma membrane"/>
    <property type="evidence" value="ECO:0007669"/>
    <property type="project" value="UniProtKB-SubCell"/>
</dbReference>
<feature type="transmembrane region" description="Helical" evidence="6">
    <location>
        <begin position="41"/>
        <end position="66"/>
    </location>
</feature>
<keyword evidence="3 6" id="KW-0812">Transmembrane</keyword>
<dbReference type="AlphaFoldDB" id="A0A411HF08"/>
<feature type="transmembrane region" description="Helical" evidence="6">
    <location>
        <begin position="145"/>
        <end position="170"/>
    </location>
</feature>
<evidence type="ECO:0000256" key="1">
    <source>
        <dbReference type="ARBA" id="ARBA00004651"/>
    </source>
</evidence>
<dbReference type="EMBL" id="CP035704">
    <property type="protein sequence ID" value="QBB69073.1"/>
    <property type="molecule type" value="Genomic_DNA"/>
</dbReference>
<evidence type="ECO:0000256" key="3">
    <source>
        <dbReference type="ARBA" id="ARBA00022692"/>
    </source>
</evidence>
<reference evidence="7 8" key="1">
    <citation type="submission" date="2019-01" db="EMBL/GenBank/DDBJ databases">
        <title>Pseudolysobacter antarctica gen. nov., sp. nov., isolated from Fildes Peninsula, Antarctica.</title>
        <authorList>
            <person name="Wei Z."/>
            <person name="Peng F."/>
        </authorList>
    </citation>
    <scope>NUCLEOTIDE SEQUENCE [LARGE SCALE GENOMIC DNA]</scope>
    <source>
        <strain evidence="7 8">AQ6-296</strain>
    </source>
</reference>
<proteinExistence type="predicted"/>
<keyword evidence="8" id="KW-1185">Reference proteome</keyword>
<feature type="transmembrane region" description="Helical" evidence="6">
    <location>
        <begin position="6"/>
        <end position="29"/>
    </location>
</feature>
<organism evidence="7 8">
    <name type="scientific">Pseudolysobacter antarcticus</name>
    <dbReference type="NCBI Taxonomy" id="2511995"/>
    <lineage>
        <taxon>Bacteria</taxon>
        <taxon>Pseudomonadati</taxon>
        <taxon>Pseudomonadota</taxon>
        <taxon>Gammaproteobacteria</taxon>
        <taxon>Lysobacterales</taxon>
        <taxon>Rhodanobacteraceae</taxon>
        <taxon>Pseudolysobacter</taxon>
    </lineage>
</organism>
<evidence type="ECO:0000256" key="4">
    <source>
        <dbReference type="ARBA" id="ARBA00022989"/>
    </source>
</evidence>
<gene>
    <name evidence="7" type="ORF">ELE36_01015</name>
</gene>
<dbReference type="Proteomes" id="UP000291562">
    <property type="component" value="Chromosome"/>
</dbReference>
<sequence length="211" mass="22139">MMYSTHLWLFFLVVLAVVVLPGLDMAYVLGSALVGGRKPGLTAVAGIVAGGVCHVLMSALGIGIVLKLIPGAFNALLLVGALYIAWIGIAVLRSHAAFGFSANADAPSAWITFRRAALTCLMNPKAYLFMLAIFPQFVRAEYGPIWHQAIVLGAIIAFTQIAVYGSLALVASGARGWLAQRPNLGVAINRGVGIVLIAAAVITGINGWRNL</sequence>
<feature type="transmembrane region" description="Helical" evidence="6">
    <location>
        <begin position="191"/>
        <end position="208"/>
    </location>
</feature>
<feature type="transmembrane region" description="Helical" evidence="6">
    <location>
        <begin position="72"/>
        <end position="92"/>
    </location>
</feature>
<evidence type="ECO:0000256" key="5">
    <source>
        <dbReference type="ARBA" id="ARBA00023136"/>
    </source>
</evidence>
<dbReference type="KEGG" id="xbc:ELE36_01015"/>
<keyword evidence="4 6" id="KW-1133">Transmembrane helix</keyword>
<keyword evidence="2" id="KW-1003">Cell membrane</keyword>
<dbReference type="PANTHER" id="PTHR30086">
    <property type="entry name" value="ARGININE EXPORTER PROTEIN ARGO"/>
    <property type="match status" value="1"/>
</dbReference>
<dbReference type="PIRSF" id="PIRSF006324">
    <property type="entry name" value="LeuE"/>
    <property type="match status" value="1"/>
</dbReference>
<feature type="transmembrane region" description="Helical" evidence="6">
    <location>
        <begin position="113"/>
        <end position="133"/>
    </location>
</feature>
<dbReference type="Pfam" id="PF01810">
    <property type="entry name" value="LysE"/>
    <property type="match status" value="1"/>
</dbReference>
<name>A0A411HF08_9GAMM</name>
<comment type="subcellular location">
    <subcellularLocation>
        <location evidence="1">Cell membrane</location>
        <topology evidence="1">Multi-pass membrane protein</topology>
    </subcellularLocation>
</comment>
<evidence type="ECO:0000256" key="6">
    <source>
        <dbReference type="SAM" id="Phobius"/>
    </source>
</evidence>
<protein>
    <submittedName>
        <fullName evidence="7">LysE family translocator</fullName>
    </submittedName>
</protein>
<accession>A0A411HF08</accession>
<dbReference type="OrthoDB" id="9804822at2"/>
<keyword evidence="5 6" id="KW-0472">Membrane</keyword>
<evidence type="ECO:0000313" key="8">
    <source>
        <dbReference type="Proteomes" id="UP000291562"/>
    </source>
</evidence>
<evidence type="ECO:0000256" key="2">
    <source>
        <dbReference type="ARBA" id="ARBA00022475"/>
    </source>
</evidence>